<sequence>MLHHLTLSLSSHRGQGTRRATRQASFETVGFANLLRMQLLGIQYFNITSCYGAAREGRVSTHA</sequence>
<evidence type="ECO:0000313" key="3">
    <source>
        <dbReference type="Proteomes" id="UP001296873"/>
    </source>
</evidence>
<feature type="region of interest" description="Disordered" evidence="1">
    <location>
        <begin position="1"/>
        <end position="21"/>
    </location>
</feature>
<gene>
    <name evidence="2" type="ORF">CKO28_10405</name>
</gene>
<organism evidence="2 3">
    <name type="scientific">Rhodovibrio sodomensis</name>
    <dbReference type="NCBI Taxonomy" id="1088"/>
    <lineage>
        <taxon>Bacteria</taxon>
        <taxon>Pseudomonadati</taxon>
        <taxon>Pseudomonadota</taxon>
        <taxon>Alphaproteobacteria</taxon>
        <taxon>Rhodospirillales</taxon>
        <taxon>Rhodovibrionaceae</taxon>
        <taxon>Rhodovibrio</taxon>
    </lineage>
</organism>
<keyword evidence="3" id="KW-1185">Reference proteome</keyword>
<proteinExistence type="predicted"/>
<evidence type="ECO:0000313" key="2">
    <source>
        <dbReference type="EMBL" id="MBK1668445.1"/>
    </source>
</evidence>
<accession>A0ABS1DDG6</accession>
<evidence type="ECO:0000256" key="1">
    <source>
        <dbReference type="SAM" id="MobiDB-lite"/>
    </source>
</evidence>
<dbReference type="Proteomes" id="UP001296873">
    <property type="component" value="Unassembled WGS sequence"/>
</dbReference>
<dbReference type="EMBL" id="NRRL01000023">
    <property type="protein sequence ID" value="MBK1668445.1"/>
    <property type="molecule type" value="Genomic_DNA"/>
</dbReference>
<comment type="caution">
    <text evidence="2">The sequence shown here is derived from an EMBL/GenBank/DDBJ whole genome shotgun (WGS) entry which is preliminary data.</text>
</comment>
<reference evidence="2 3" key="1">
    <citation type="journal article" date="2020" name="Microorganisms">
        <title>Osmotic Adaptation and Compatible Solute Biosynthesis of Phototrophic Bacteria as Revealed from Genome Analyses.</title>
        <authorList>
            <person name="Imhoff J.F."/>
            <person name="Rahn T."/>
            <person name="Kunzel S."/>
            <person name="Keller A."/>
            <person name="Neulinger S.C."/>
        </authorList>
    </citation>
    <scope>NUCLEOTIDE SEQUENCE [LARGE SCALE GENOMIC DNA]</scope>
    <source>
        <strain evidence="2 3">DSM 9895</strain>
    </source>
</reference>
<feature type="compositionally biased region" description="Low complexity" evidence="1">
    <location>
        <begin position="1"/>
        <end position="12"/>
    </location>
</feature>
<name>A0ABS1DDG6_9PROT</name>
<protein>
    <submittedName>
        <fullName evidence="2">Uncharacterized protein</fullName>
    </submittedName>
</protein>